<dbReference type="Proteomes" id="UP000053237">
    <property type="component" value="Unassembled WGS sequence"/>
</dbReference>
<name>A0A024G0N7_9STRA</name>
<proteinExistence type="predicted"/>
<gene>
    <name evidence="1" type="ORF">BN9_009190</name>
</gene>
<accession>A0A024G0N7</accession>
<dbReference type="InParanoid" id="A0A024G0N7"/>
<evidence type="ECO:0000313" key="2">
    <source>
        <dbReference type="Proteomes" id="UP000053237"/>
    </source>
</evidence>
<keyword evidence="2" id="KW-1185">Reference proteome</keyword>
<comment type="caution">
    <text evidence="1">The sequence shown here is derived from an EMBL/GenBank/DDBJ whole genome shotgun (WGS) entry which is preliminary data.</text>
</comment>
<organism evidence="1 2">
    <name type="scientific">Albugo candida</name>
    <dbReference type="NCBI Taxonomy" id="65357"/>
    <lineage>
        <taxon>Eukaryota</taxon>
        <taxon>Sar</taxon>
        <taxon>Stramenopiles</taxon>
        <taxon>Oomycota</taxon>
        <taxon>Peronosporomycetes</taxon>
        <taxon>Albuginales</taxon>
        <taxon>Albuginaceae</taxon>
        <taxon>Albugo</taxon>
    </lineage>
</organism>
<dbReference type="EMBL" id="CAIX01000006">
    <property type="protein sequence ID" value="CCI40135.1"/>
    <property type="molecule type" value="Genomic_DNA"/>
</dbReference>
<reference evidence="1 2" key="1">
    <citation type="submission" date="2012-05" db="EMBL/GenBank/DDBJ databases">
        <title>Recombination and specialization in a pathogen metapopulation.</title>
        <authorList>
            <person name="Gardiner A."/>
            <person name="Kemen E."/>
            <person name="Schultz-Larsen T."/>
            <person name="MacLean D."/>
            <person name="Van Oosterhout C."/>
            <person name="Jones J.D.G."/>
        </authorList>
    </citation>
    <scope>NUCLEOTIDE SEQUENCE [LARGE SCALE GENOMIC DNA]</scope>
    <source>
        <strain evidence="1 2">Ac Nc2</strain>
    </source>
</reference>
<evidence type="ECO:0000313" key="1">
    <source>
        <dbReference type="EMBL" id="CCI40135.1"/>
    </source>
</evidence>
<sequence length="110" mass="12422">MNQLDHVWSDKEEVSSLSWSTISRKYLRCQDFCHDGGAKNIPSSSKRLLSLPCRKLLLHFQTFSCPLALPRYSQDYFVCQASTNASHIQNKSIRMSSLLGQNINASNSAL</sequence>
<dbReference type="AlphaFoldDB" id="A0A024G0N7"/>
<protein>
    <submittedName>
        <fullName evidence="1">Uncharacterized protein</fullName>
    </submittedName>
</protein>